<name>A0A6N3GW53_FLAPL</name>
<protein>
    <submittedName>
        <fullName evidence="3">dTDP-glucose 4,6-dehydratase</fullName>
        <ecNumber evidence="3">4.2.1.46</ecNumber>
    </submittedName>
</protein>
<dbReference type="AlphaFoldDB" id="A0A6N3GW53"/>
<dbReference type="EMBL" id="CACRUB010000052">
    <property type="protein sequence ID" value="VYU69097.1"/>
    <property type="molecule type" value="Genomic_DNA"/>
</dbReference>
<dbReference type="SUPFAM" id="SSF51735">
    <property type="entry name" value="NAD(P)-binding Rossmann-fold domains"/>
    <property type="match status" value="1"/>
</dbReference>
<dbReference type="InterPro" id="IPR001509">
    <property type="entry name" value="Epimerase_deHydtase"/>
</dbReference>
<dbReference type="EC" id="4.2.1.46" evidence="3"/>
<dbReference type="RefSeq" id="WP_156622319.1">
    <property type="nucleotide sequence ID" value="NZ_CACRUB010000052.1"/>
</dbReference>
<evidence type="ECO:0000313" key="3">
    <source>
        <dbReference type="EMBL" id="VYU69097.1"/>
    </source>
</evidence>
<reference evidence="3" key="1">
    <citation type="submission" date="2019-11" db="EMBL/GenBank/DDBJ databases">
        <authorList>
            <person name="Feng L."/>
        </authorList>
    </citation>
    <scope>NUCLEOTIDE SEQUENCE</scope>
    <source>
        <strain evidence="3">FplautiiLFYP42</strain>
    </source>
</reference>
<gene>
    <name evidence="3" type="primary">rfbB</name>
    <name evidence="3" type="ORF">FPLFYP42_03434</name>
</gene>
<feature type="domain" description="NAD-dependent epimerase/dehydratase" evidence="2">
    <location>
        <begin position="5"/>
        <end position="234"/>
    </location>
</feature>
<dbReference type="GO" id="GO:0008460">
    <property type="term" value="F:dTDP-glucose 4,6-dehydratase activity"/>
    <property type="evidence" value="ECO:0007669"/>
    <property type="project" value="UniProtKB-EC"/>
</dbReference>
<accession>A0A6N3GW53</accession>
<dbReference type="InterPro" id="IPR036291">
    <property type="entry name" value="NAD(P)-bd_dom_sf"/>
</dbReference>
<proteinExistence type="inferred from homology"/>
<keyword evidence="3" id="KW-0456">Lyase</keyword>
<organism evidence="3">
    <name type="scientific">Flavonifractor plautii</name>
    <name type="common">Fusobacterium plautii</name>
    <dbReference type="NCBI Taxonomy" id="292800"/>
    <lineage>
        <taxon>Bacteria</taxon>
        <taxon>Bacillati</taxon>
        <taxon>Bacillota</taxon>
        <taxon>Clostridia</taxon>
        <taxon>Eubacteriales</taxon>
        <taxon>Oscillospiraceae</taxon>
        <taxon>Flavonifractor</taxon>
    </lineage>
</organism>
<dbReference type="Pfam" id="PF01370">
    <property type="entry name" value="Epimerase"/>
    <property type="match status" value="1"/>
</dbReference>
<dbReference type="Gene3D" id="3.40.50.720">
    <property type="entry name" value="NAD(P)-binding Rossmann-like Domain"/>
    <property type="match status" value="1"/>
</dbReference>
<dbReference type="PANTHER" id="PTHR43000">
    <property type="entry name" value="DTDP-D-GLUCOSE 4,6-DEHYDRATASE-RELATED"/>
    <property type="match status" value="1"/>
</dbReference>
<comment type="similarity">
    <text evidence="1">Belongs to the NAD(P)-dependent epimerase/dehydratase family.</text>
</comment>
<evidence type="ECO:0000256" key="1">
    <source>
        <dbReference type="ARBA" id="ARBA00007637"/>
    </source>
</evidence>
<sequence length="307" mass="34503">MKRAIITGGTGFVGSAVIQELLAHQVEVWAVVRPGFHQHMDISRLKDLPVHYVECNFHEIATLPDKLSERGFDVWYQFAWDGLQGEALTDYTTQLNNIKWTLDAVVAAAMIGCKKFVGSGSISQYELQVEHGKNDMHDKHRVYKTAKLACQYMGNSVAQASGIEFIWPIITNIYGVGESSPRLVNSMIRNLRAGKHQSLSEGEQIYDFIYITDAAKAFRLIGEKGRPGRIYTIAQGRAQPLKYFLTALRDIVAPYEELGFGESEFNGIYLPAEAYNIEQLQSDTGFVPDVSFEEGIRRTANWIEQTV</sequence>
<evidence type="ECO:0000259" key="2">
    <source>
        <dbReference type="Pfam" id="PF01370"/>
    </source>
</evidence>